<gene>
    <name evidence="3" type="ORF">B0H15DRAFT_474460</name>
</gene>
<feature type="chain" id="PRO_5041950221" evidence="2">
    <location>
        <begin position="19"/>
        <end position="137"/>
    </location>
</feature>
<name>A0AAD6U0V8_9AGAR</name>
<sequence length="137" mass="14764">MRVLWSFFSSQFLLVAECAIKAHIRAAYIHVCGLTSGSFHIVVGSCLPALILSHRCLSPFFGTIWCIVSFTVNLFSLFCLPVGIRICYLSHLLPSSCGFGSSIPCEPGSCLLGAAMLSVCFLPGSTTIIYLLLLLLA</sequence>
<accession>A0AAD6U0V8</accession>
<comment type="caution">
    <text evidence="3">The sequence shown here is derived from an EMBL/GenBank/DDBJ whole genome shotgun (WGS) entry which is preliminary data.</text>
</comment>
<feature type="transmembrane region" description="Helical" evidence="1">
    <location>
        <begin position="64"/>
        <end position="91"/>
    </location>
</feature>
<dbReference type="Proteomes" id="UP001222325">
    <property type="component" value="Unassembled WGS sequence"/>
</dbReference>
<evidence type="ECO:0000256" key="1">
    <source>
        <dbReference type="SAM" id="Phobius"/>
    </source>
</evidence>
<reference evidence="3" key="1">
    <citation type="submission" date="2023-03" db="EMBL/GenBank/DDBJ databases">
        <title>Massive genome expansion in bonnet fungi (Mycena s.s.) driven by repeated elements and novel gene families across ecological guilds.</title>
        <authorList>
            <consortium name="Lawrence Berkeley National Laboratory"/>
            <person name="Harder C.B."/>
            <person name="Miyauchi S."/>
            <person name="Viragh M."/>
            <person name="Kuo A."/>
            <person name="Thoen E."/>
            <person name="Andreopoulos B."/>
            <person name="Lu D."/>
            <person name="Skrede I."/>
            <person name="Drula E."/>
            <person name="Henrissat B."/>
            <person name="Morin E."/>
            <person name="Kohler A."/>
            <person name="Barry K."/>
            <person name="LaButti K."/>
            <person name="Morin E."/>
            <person name="Salamov A."/>
            <person name="Lipzen A."/>
            <person name="Mereny Z."/>
            <person name="Hegedus B."/>
            <person name="Baldrian P."/>
            <person name="Stursova M."/>
            <person name="Weitz H."/>
            <person name="Taylor A."/>
            <person name="Grigoriev I.V."/>
            <person name="Nagy L.G."/>
            <person name="Martin F."/>
            <person name="Kauserud H."/>
        </authorList>
    </citation>
    <scope>NUCLEOTIDE SEQUENCE</scope>
    <source>
        <strain evidence="3">CBHHK173m</strain>
    </source>
</reference>
<organism evidence="3 4">
    <name type="scientific">Mycena belliarum</name>
    <dbReference type="NCBI Taxonomy" id="1033014"/>
    <lineage>
        <taxon>Eukaryota</taxon>
        <taxon>Fungi</taxon>
        <taxon>Dikarya</taxon>
        <taxon>Basidiomycota</taxon>
        <taxon>Agaricomycotina</taxon>
        <taxon>Agaricomycetes</taxon>
        <taxon>Agaricomycetidae</taxon>
        <taxon>Agaricales</taxon>
        <taxon>Marasmiineae</taxon>
        <taxon>Mycenaceae</taxon>
        <taxon>Mycena</taxon>
    </lineage>
</organism>
<evidence type="ECO:0000256" key="2">
    <source>
        <dbReference type="SAM" id="SignalP"/>
    </source>
</evidence>
<evidence type="ECO:0000313" key="3">
    <source>
        <dbReference type="EMBL" id="KAJ7080946.1"/>
    </source>
</evidence>
<keyword evidence="1" id="KW-1133">Transmembrane helix</keyword>
<feature type="transmembrane region" description="Helical" evidence="1">
    <location>
        <begin position="111"/>
        <end position="136"/>
    </location>
</feature>
<dbReference type="AlphaFoldDB" id="A0AAD6U0V8"/>
<feature type="signal peptide" evidence="2">
    <location>
        <begin position="1"/>
        <end position="18"/>
    </location>
</feature>
<keyword evidence="1" id="KW-0472">Membrane</keyword>
<keyword evidence="4" id="KW-1185">Reference proteome</keyword>
<feature type="transmembrane region" description="Helical" evidence="1">
    <location>
        <begin position="28"/>
        <end position="52"/>
    </location>
</feature>
<keyword evidence="1" id="KW-0812">Transmembrane</keyword>
<proteinExistence type="predicted"/>
<dbReference type="EMBL" id="JARJCN010000052">
    <property type="protein sequence ID" value="KAJ7080946.1"/>
    <property type="molecule type" value="Genomic_DNA"/>
</dbReference>
<evidence type="ECO:0000313" key="4">
    <source>
        <dbReference type="Proteomes" id="UP001222325"/>
    </source>
</evidence>
<keyword evidence="2" id="KW-0732">Signal</keyword>
<protein>
    <submittedName>
        <fullName evidence="3">Uncharacterized protein</fullName>
    </submittedName>
</protein>